<proteinExistence type="predicted"/>
<accession>A0A2L0ETC6</accession>
<gene>
    <name evidence="1" type="ORF">SOCE26_039840</name>
</gene>
<name>A0A2L0ETC6_SORCE</name>
<sequence length="54" mass="5896">MVARDEVRKNGGLLDEQRVNRLRYLEGTPRGATRWIDTGWALLLAAEGVAAGDG</sequence>
<organism evidence="1 2">
    <name type="scientific">Sorangium cellulosum</name>
    <name type="common">Polyangium cellulosum</name>
    <dbReference type="NCBI Taxonomy" id="56"/>
    <lineage>
        <taxon>Bacteria</taxon>
        <taxon>Pseudomonadati</taxon>
        <taxon>Myxococcota</taxon>
        <taxon>Polyangia</taxon>
        <taxon>Polyangiales</taxon>
        <taxon>Polyangiaceae</taxon>
        <taxon>Sorangium</taxon>
    </lineage>
</organism>
<evidence type="ECO:0000313" key="2">
    <source>
        <dbReference type="Proteomes" id="UP000238348"/>
    </source>
</evidence>
<evidence type="ECO:0000313" key="1">
    <source>
        <dbReference type="EMBL" id="AUX42551.1"/>
    </source>
</evidence>
<dbReference type="AlphaFoldDB" id="A0A2L0ETC6"/>
<reference evidence="1 2" key="1">
    <citation type="submission" date="2015-09" db="EMBL/GenBank/DDBJ databases">
        <title>Sorangium comparison.</title>
        <authorList>
            <person name="Zaburannyi N."/>
            <person name="Bunk B."/>
            <person name="Overmann J."/>
            <person name="Mueller R."/>
        </authorList>
    </citation>
    <scope>NUCLEOTIDE SEQUENCE [LARGE SCALE GENOMIC DNA]</scope>
    <source>
        <strain evidence="1 2">So ce26</strain>
    </source>
</reference>
<dbReference type="EMBL" id="CP012673">
    <property type="protein sequence ID" value="AUX42551.1"/>
    <property type="molecule type" value="Genomic_DNA"/>
</dbReference>
<dbReference type="Proteomes" id="UP000238348">
    <property type="component" value="Chromosome"/>
</dbReference>
<protein>
    <submittedName>
        <fullName evidence="1">Uncharacterized protein</fullName>
    </submittedName>
</protein>